<dbReference type="RefSeq" id="WP_158526725.1">
    <property type="nucleotide sequence ID" value="NZ_QLLO01000002.1"/>
</dbReference>
<dbReference type="CDD" id="cd00761">
    <property type="entry name" value="Glyco_tranf_GTA_type"/>
    <property type="match status" value="1"/>
</dbReference>
<dbReference type="SUPFAM" id="SSF53448">
    <property type="entry name" value="Nucleotide-diphospho-sugar transferases"/>
    <property type="match status" value="1"/>
</dbReference>
<organism evidence="2 3">
    <name type="scientific">Olleya aquimaris</name>
    <dbReference type="NCBI Taxonomy" id="639310"/>
    <lineage>
        <taxon>Bacteria</taxon>
        <taxon>Pseudomonadati</taxon>
        <taxon>Bacteroidota</taxon>
        <taxon>Flavobacteriia</taxon>
        <taxon>Flavobacteriales</taxon>
        <taxon>Flavobacteriaceae</taxon>
    </lineage>
</organism>
<accession>A0A327RLB4</accession>
<dbReference type="Gene3D" id="3.90.550.10">
    <property type="entry name" value="Spore Coat Polysaccharide Biosynthesis Protein SpsA, Chain A"/>
    <property type="match status" value="1"/>
</dbReference>
<dbReference type="EMBL" id="QLLO01000002">
    <property type="protein sequence ID" value="RAJ16985.1"/>
    <property type="molecule type" value="Genomic_DNA"/>
</dbReference>
<feature type="domain" description="Glycosyltransferase 2-like" evidence="1">
    <location>
        <begin position="3"/>
        <end position="122"/>
    </location>
</feature>
<evidence type="ECO:0000313" key="2">
    <source>
        <dbReference type="EMBL" id="RAJ16985.1"/>
    </source>
</evidence>
<dbReference type="OrthoDB" id="597270at2"/>
<proteinExistence type="predicted"/>
<protein>
    <submittedName>
        <fullName evidence="2">Glycosyl transferase family 2</fullName>
    </submittedName>
</protein>
<evidence type="ECO:0000259" key="1">
    <source>
        <dbReference type="Pfam" id="PF00535"/>
    </source>
</evidence>
<evidence type="ECO:0000313" key="3">
    <source>
        <dbReference type="Proteomes" id="UP000248703"/>
    </source>
</evidence>
<dbReference type="PANTHER" id="PTHR22916">
    <property type="entry name" value="GLYCOSYLTRANSFERASE"/>
    <property type="match status" value="1"/>
</dbReference>
<dbReference type="InterPro" id="IPR029044">
    <property type="entry name" value="Nucleotide-diphossugar_trans"/>
</dbReference>
<gene>
    <name evidence="2" type="ORF">LY08_00763</name>
</gene>
<dbReference type="AlphaFoldDB" id="A0A327RLB4"/>
<dbReference type="Proteomes" id="UP000248703">
    <property type="component" value="Unassembled WGS sequence"/>
</dbReference>
<keyword evidence="3" id="KW-1185">Reference proteome</keyword>
<dbReference type="Pfam" id="PF00535">
    <property type="entry name" value="Glycos_transf_2"/>
    <property type="match status" value="1"/>
</dbReference>
<dbReference type="InterPro" id="IPR001173">
    <property type="entry name" value="Glyco_trans_2-like"/>
</dbReference>
<reference evidence="2 3" key="1">
    <citation type="submission" date="2018-06" db="EMBL/GenBank/DDBJ databases">
        <title>Genomic Encyclopedia of Archaeal and Bacterial Type Strains, Phase II (KMG-II): from individual species to whole genera.</title>
        <authorList>
            <person name="Goeker M."/>
        </authorList>
    </citation>
    <scope>NUCLEOTIDE SEQUENCE [LARGE SCALE GENOMIC DNA]</scope>
    <source>
        <strain evidence="2 3">DSM 24464</strain>
    </source>
</reference>
<comment type="caution">
    <text evidence="2">The sequence shown here is derived from an EMBL/GenBank/DDBJ whole genome shotgun (WGS) entry which is preliminary data.</text>
</comment>
<name>A0A327RLB4_9FLAO</name>
<sequence>MISIIIPIYNRAHLIEETIASIKAQTYTHWECIIVDDGSTDNTVAFTKQLIEADKRFQLFERPSHLKKGPSTCRNYAITKMTGDYIQFFDSDDVMHPEHLKLKIEAIQDNDFVVCQLLEFTGAFDVSQFKLAKQPDIKPSQNVFEDFATGAFPMMMVAPLWNASSLLPYLPIREDLHILEDHEFYARALLDKKSYALLNKPLIFYRVGANSSTNSFYANVDYGLDSYFKAKRSVLALSNSENIKLAILKMTLGFFRQALAERNFKAAKRCLEFIKTEQLAYNLKLKLKLARIRFFYTIFKLVKKGDTKFKPLFKL</sequence>
<keyword evidence="2" id="KW-0808">Transferase</keyword>
<dbReference type="GO" id="GO:0016758">
    <property type="term" value="F:hexosyltransferase activity"/>
    <property type="evidence" value="ECO:0007669"/>
    <property type="project" value="UniProtKB-ARBA"/>
</dbReference>